<protein>
    <submittedName>
        <fullName evidence="2">Uncharacterized protein</fullName>
    </submittedName>
</protein>
<feature type="compositionally biased region" description="Low complexity" evidence="1">
    <location>
        <begin position="123"/>
        <end position="145"/>
    </location>
</feature>
<evidence type="ECO:0000313" key="3">
    <source>
        <dbReference type="Proteomes" id="UP001177003"/>
    </source>
</evidence>
<organism evidence="2 3">
    <name type="scientific">Lactuca saligna</name>
    <name type="common">Willowleaf lettuce</name>
    <dbReference type="NCBI Taxonomy" id="75948"/>
    <lineage>
        <taxon>Eukaryota</taxon>
        <taxon>Viridiplantae</taxon>
        <taxon>Streptophyta</taxon>
        <taxon>Embryophyta</taxon>
        <taxon>Tracheophyta</taxon>
        <taxon>Spermatophyta</taxon>
        <taxon>Magnoliopsida</taxon>
        <taxon>eudicotyledons</taxon>
        <taxon>Gunneridae</taxon>
        <taxon>Pentapetalae</taxon>
        <taxon>asterids</taxon>
        <taxon>campanulids</taxon>
        <taxon>Asterales</taxon>
        <taxon>Asteraceae</taxon>
        <taxon>Cichorioideae</taxon>
        <taxon>Cichorieae</taxon>
        <taxon>Lactucinae</taxon>
        <taxon>Lactuca</taxon>
    </lineage>
</organism>
<name>A0AA35YXB1_LACSI</name>
<sequence>MNVGTFVTTDGTIFSHIGSILEAMLAKVPSNTEFINMYRPIPKFGEGNIPTSLQAVLDVGAILQRDMGKLKAKFVEDAVTMKPNTQSKLKKKAKVCVVDEDMEENVVSDDHLDDNVQNDDDTSSSSKQPQTIEQPVTTTIPTPTTNLNILEIPRVSFVPTIDTTPLTTPTYT</sequence>
<dbReference type="AlphaFoldDB" id="A0AA35YXB1"/>
<proteinExistence type="predicted"/>
<feature type="region of interest" description="Disordered" evidence="1">
    <location>
        <begin position="104"/>
        <end position="145"/>
    </location>
</feature>
<dbReference type="EMBL" id="OX465080">
    <property type="protein sequence ID" value="CAI9281963.1"/>
    <property type="molecule type" value="Genomic_DNA"/>
</dbReference>
<evidence type="ECO:0000256" key="1">
    <source>
        <dbReference type="SAM" id="MobiDB-lite"/>
    </source>
</evidence>
<gene>
    <name evidence="2" type="ORF">LSALG_LOCUS21629</name>
</gene>
<dbReference type="Proteomes" id="UP001177003">
    <property type="component" value="Chromosome 4"/>
</dbReference>
<accession>A0AA35YXB1</accession>
<reference evidence="2" key="1">
    <citation type="submission" date="2023-04" db="EMBL/GenBank/DDBJ databases">
        <authorList>
            <person name="Vijverberg K."/>
            <person name="Xiong W."/>
            <person name="Schranz E."/>
        </authorList>
    </citation>
    <scope>NUCLEOTIDE SEQUENCE</scope>
</reference>
<keyword evidence="3" id="KW-1185">Reference proteome</keyword>
<evidence type="ECO:0000313" key="2">
    <source>
        <dbReference type="EMBL" id="CAI9281963.1"/>
    </source>
</evidence>